<protein>
    <submittedName>
        <fullName evidence="2">Uncharacterized protein</fullName>
    </submittedName>
</protein>
<evidence type="ECO:0000256" key="1">
    <source>
        <dbReference type="SAM" id="SignalP"/>
    </source>
</evidence>
<gene>
    <name evidence="2" type="ORF">AQUCO_02900034v1</name>
</gene>
<dbReference type="EMBL" id="KZ305046">
    <property type="protein sequence ID" value="PIA37902.1"/>
    <property type="molecule type" value="Genomic_DNA"/>
</dbReference>
<name>A0A2G5D307_AQUCA</name>
<proteinExistence type="predicted"/>
<sequence>MNHILLSLASFDAFLCCNFFEWVECIPDYKHTLQPSWTMIHILTRQKQFYVNWVLCTFQFVCQEQRVSIHLHVNKIGLPC</sequence>
<evidence type="ECO:0000313" key="3">
    <source>
        <dbReference type="Proteomes" id="UP000230069"/>
    </source>
</evidence>
<dbReference type="Proteomes" id="UP000230069">
    <property type="component" value="Unassembled WGS sequence"/>
</dbReference>
<evidence type="ECO:0000313" key="2">
    <source>
        <dbReference type="EMBL" id="PIA37902.1"/>
    </source>
</evidence>
<organism evidence="2 3">
    <name type="scientific">Aquilegia coerulea</name>
    <name type="common">Rocky mountain columbine</name>
    <dbReference type="NCBI Taxonomy" id="218851"/>
    <lineage>
        <taxon>Eukaryota</taxon>
        <taxon>Viridiplantae</taxon>
        <taxon>Streptophyta</taxon>
        <taxon>Embryophyta</taxon>
        <taxon>Tracheophyta</taxon>
        <taxon>Spermatophyta</taxon>
        <taxon>Magnoliopsida</taxon>
        <taxon>Ranunculales</taxon>
        <taxon>Ranunculaceae</taxon>
        <taxon>Thalictroideae</taxon>
        <taxon>Aquilegia</taxon>
    </lineage>
</organism>
<feature type="signal peptide" evidence="1">
    <location>
        <begin position="1"/>
        <end position="25"/>
    </location>
</feature>
<dbReference type="InParanoid" id="A0A2G5D307"/>
<keyword evidence="3" id="KW-1185">Reference proteome</keyword>
<dbReference type="AlphaFoldDB" id="A0A2G5D307"/>
<dbReference type="STRING" id="218851.A0A2G5D307"/>
<feature type="chain" id="PRO_5013787798" evidence="1">
    <location>
        <begin position="26"/>
        <end position="80"/>
    </location>
</feature>
<reference evidence="2 3" key="1">
    <citation type="submission" date="2017-09" db="EMBL/GenBank/DDBJ databases">
        <title>WGS assembly of Aquilegia coerulea Goldsmith.</title>
        <authorList>
            <person name="Hodges S."/>
            <person name="Kramer E."/>
            <person name="Nordborg M."/>
            <person name="Tomkins J."/>
            <person name="Borevitz J."/>
            <person name="Derieg N."/>
            <person name="Yan J."/>
            <person name="Mihaltcheva S."/>
            <person name="Hayes R.D."/>
            <person name="Rokhsar D."/>
        </authorList>
    </citation>
    <scope>NUCLEOTIDE SEQUENCE [LARGE SCALE GENOMIC DNA]</scope>
    <source>
        <strain evidence="3">cv. Goldsmith</strain>
    </source>
</reference>
<accession>A0A2G5D307</accession>
<keyword evidence="1" id="KW-0732">Signal</keyword>